<dbReference type="Pfam" id="PF12661">
    <property type="entry name" value="hEGF"/>
    <property type="match status" value="1"/>
</dbReference>
<dbReference type="GeneID" id="115919802"/>
<dbReference type="PANTHER" id="PTHR24049">
    <property type="entry name" value="CRUMBS FAMILY MEMBER"/>
    <property type="match status" value="1"/>
</dbReference>
<dbReference type="PROSITE" id="PS50026">
    <property type="entry name" value="EGF_3"/>
    <property type="match status" value="3"/>
</dbReference>
<evidence type="ECO:0000259" key="6">
    <source>
        <dbReference type="PROSITE" id="PS50026"/>
    </source>
</evidence>
<dbReference type="PANTHER" id="PTHR24049:SF22">
    <property type="entry name" value="DROSOPHILA CRUMBS HOMOLOG"/>
    <property type="match status" value="1"/>
</dbReference>
<dbReference type="SMART" id="SM00181">
    <property type="entry name" value="EGF"/>
    <property type="match status" value="3"/>
</dbReference>
<feature type="domain" description="EGF-like" evidence="6">
    <location>
        <begin position="239"/>
        <end position="276"/>
    </location>
</feature>
<keyword evidence="1 5" id="KW-0245">EGF-like domain</keyword>
<feature type="domain" description="EGF-like" evidence="6">
    <location>
        <begin position="35"/>
        <end position="71"/>
    </location>
</feature>
<reference evidence="7" key="2">
    <citation type="submission" date="2021-01" db="UniProtKB">
        <authorList>
            <consortium name="EnsemblMetazoa"/>
        </authorList>
    </citation>
    <scope>IDENTIFICATION</scope>
</reference>
<dbReference type="InParanoid" id="A0A7M7N1Y9"/>
<dbReference type="InterPro" id="IPR000742">
    <property type="entry name" value="EGF"/>
</dbReference>
<dbReference type="Proteomes" id="UP000007110">
    <property type="component" value="Unassembled WGS sequence"/>
</dbReference>
<comment type="caution">
    <text evidence="5">Lacks conserved residue(s) required for the propagation of feature annotation.</text>
</comment>
<dbReference type="PROSITE" id="PS00022">
    <property type="entry name" value="EGF_1"/>
    <property type="match status" value="3"/>
</dbReference>
<dbReference type="InterPro" id="IPR001881">
    <property type="entry name" value="EGF-like_Ca-bd_dom"/>
</dbReference>
<dbReference type="OrthoDB" id="10682179at2759"/>
<feature type="disulfide bond" evidence="5">
    <location>
        <begin position="61"/>
        <end position="70"/>
    </location>
</feature>
<evidence type="ECO:0000313" key="7">
    <source>
        <dbReference type="EnsemblMetazoa" id="XP_030829911"/>
    </source>
</evidence>
<organism evidence="7 8">
    <name type="scientific">Strongylocentrotus purpuratus</name>
    <name type="common">Purple sea urchin</name>
    <dbReference type="NCBI Taxonomy" id="7668"/>
    <lineage>
        <taxon>Eukaryota</taxon>
        <taxon>Metazoa</taxon>
        <taxon>Echinodermata</taxon>
        <taxon>Eleutherozoa</taxon>
        <taxon>Echinozoa</taxon>
        <taxon>Echinoidea</taxon>
        <taxon>Euechinoidea</taxon>
        <taxon>Echinacea</taxon>
        <taxon>Camarodonta</taxon>
        <taxon>Echinidea</taxon>
        <taxon>Strongylocentrotidae</taxon>
        <taxon>Strongylocentrotus</taxon>
    </lineage>
</organism>
<evidence type="ECO:0000313" key="8">
    <source>
        <dbReference type="Proteomes" id="UP000007110"/>
    </source>
</evidence>
<keyword evidence="3" id="KW-0677">Repeat</keyword>
<reference evidence="8" key="1">
    <citation type="submission" date="2015-02" db="EMBL/GenBank/DDBJ databases">
        <title>Genome sequencing for Strongylocentrotus purpuratus.</title>
        <authorList>
            <person name="Murali S."/>
            <person name="Liu Y."/>
            <person name="Vee V."/>
            <person name="English A."/>
            <person name="Wang M."/>
            <person name="Skinner E."/>
            <person name="Han Y."/>
            <person name="Muzny D.M."/>
            <person name="Worley K.C."/>
            <person name="Gibbs R.A."/>
        </authorList>
    </citation>
    <scope>NUCLEOTIDE SEQUENCE</scope>
</reference>
<keyword evidence="4 5" id="KW-1015">Disulfide bond</keyword>
<evidence type="ECO:0000256" key="1">
    <source>
        <dbReference type="ARBA" id="ARBA00022536"/>
    </source>
</evidence>
<keyword evidence="2" id="KW-0732">Signal</keyword>
<dbReference type="GO" id="GO:0005112">
    <property type="term" value="F:Notch binding"/>
    <property type="evidence" value="ECO:0000318"/>
    <property type="project" value="GO_Central"/>
</dbReference>
<evidence type="ECO:0000256" key="5">
    <source>
        <dbReference type="PROSITE-ProRule" id="PRU00076"/>
    </source>
</evidence>
<protein>
    <recommendedName>
        <fullName evidence="6">EGF-like domain-containing protein</fullName>
    </recommendedName>
</protein>
<dbReference type="Pfam" id="PF00008">
    <property type="entry name" value="EGF"/>
    <property type="match status" value="1"/>
</dbReference>
<dbReference type="CDD" id="cd00054">
    <property type="entry name" value="EGF_CA"/>
    <property type="match status" value="3"/>
</dbReference>
<dbReference type="RefSeq" id="XP_030829911.1">
    <property type="nucleotide sequence ID" value="XM_030974051.1"/>
</dbReference>
<feature type="domain" description="EGF-like" evidence="6">
    <location>
        <begin position="387"/>
        <end position="423"/>
    </location>
</feature>
<name>A0A7M7N1Y9_STRPU</name>
<evidence type="ECO:0000256" key="3">
    <source>
        <dbReference type="ARBA" id="ARBA00022737"/>
    </source>
</evidence>
<dbReference type="PROSITE" id="PS01186">
    <property type="entry name" value="EGF_2"/>
    <property type="match status" value="3"/>
</dbReference>
<evidence type="ECO:0000256" key="2">
    <source>
        <dbReference type="ARBA" id="ARBA00022729"/>
    </source>
</evidence>
<dbReference type="Gene3D" id="2.10.25.10">
    <property type="entry name" value="Laminin"/>
    <property type="match status" value="3"/>
</dbReference>
<dbReference type="SMART" id="SM00179">
    <property type="entry name" value="EGF_CA"/>
    <property type="match status" value="3"/>
</dbReference>
<dbReference type="InterPro" id="IPR051022">
    <property type="entry name" value="Notch_Cell-Fate_Det"/>
</dbReference>
<dbReference type="AlphaFoldDB" id="A0A7M7N1Y9"/>
<proteinExistence type="predicted"/>
<dbReference type="KEGG" id="spu:115919802"/>
<dbReference type="SUPFAM" id="SSF57196">
    <property type="entry name" value="EGF/Laminin"/>
    <property type="match status" value="3"/>
</dbReference>
<evidence type="ECO:0000256" key="4">
    <source>
        <dbReference type="ARBA" id="ARBA00023157"/>
    </source>
</evidence>
<dbReference type="GO" id="GO:0005509">
    <property type="term" value="F:calcium ion binding"/>
    <property type="evidence" value="ECO:0007669"/>
    <property type="project" value="InterPro"/>
</dbReference>
<dbReference type="InterPro" id="IPR013032">
    <property type="entry name" value="EGF-like_CS"/>
</dbReference>
<dbReference type="GO" id="GO:0005886">
    <property type="term" value="C:plasma membrane"/>
    <property type="evidence" value="ECO:0007669"/>
    <property type="project" value="UniProtKB-ARBA"/>
</dbReference>
<keyword evidence="8" id="KW-1185">Reference proteome</keyword>
<dbReference type="PROSITE" id="PS00010">
    <property type="entry name" value="ASX_HYDROXYL"/>
    <property type="match status" value="2"/>
</dbReference>
<feature type="disulfide bond" evidence="5">
    <location>
        <begin position="413"/>
        <end position="422"/>
    </location>
</feature>
<dbReference type="InterPro" id="IPR000152">
    <property type="entry name" value="EGF-type_Asp/Asn_hydroxyl_site"/>
</dbReference>
<dbReference type="EnsemblMetazoa" id="XM_030974051">
    <property type="protein sequence ID" value="XP_030829911"/>
    <property type="gene ID" value="LOC115919802"/>
</dbReference>
<accession>A0A7M7N1Y9</accession>
<feature type="disulfide bond" evidence="5">
    <location>
        <begin position="266"/>
        <end position="275"/>
    </location>
</feature>
<sequence length="541" mass="59610">MFVAMPDFVIQVTYDDPPKASAHFEIQVETRCDEVVLSCDDSPCSAGSTCEDKHYGFVCECFPGFTGTNCSVGNHVHHIDLEMNSPIVLDPMQYLRSSYPYPQMSWYIQGKENHAIGVAKIQEESSYLQRLILNTERNLFGLIISRSSGLPFVFVQHSSIRLMCSEHICTTSGATVLEISIQPSQEFGVQNNFVNSSELVVIPFPGPTTATSVGTMTFIQTEPGCGIGIIDTATASQWKMANCSPDTCAHGSLCTNMQGGGYVCQCQVGFAGIRCNDEENVRHIEGNASFPLAILIRTDRLEDKSQAYKVEVTPGCGIEINFRNFKIGRQGRFIIKDNLKLPGFYQSYTYTVVNKYFHFLNHTLWLLFHPVERGNTQFVLRVTESCVTANCSLGVCAAGSVCEDFYGGYLCDCPPGYGGVGCAEDVGVIKWILNPSQSLKLDLDYNITCKVDVPDRGCGIEVFLSKMSLITGSGYTFIIQSSADKSTLLTASNGMSSEYGYFNLPTIWFQLYISHTKQTILSMFAQCDLYLQGGIVCESAV</sequence>